<dbReference type="EMBL" id="PFBH01000014">
    <property type="protein sequence ID" value="PIR85193.1"/>
    <property type="molecule type" value="Genomic_DNA"/>
</dbReference>
<evidence type="ECO:0000313" key="1">
    <source>
        <dbReference type="EMBL" id="PIR85193.1"/>
    </source>
</evidence>
<evidence type="ECO:0008006" key="3">
    <source>
        <dbReference type="Google" id="ProtNLM"/>
    </source>
</evidence>
<protein>
    <recommendedName>
        <fullName evidence="3">CYTH domain-containing protein</fullName>
    </recommendedName>
</protein>
<dbReference type="Proteomes" id="UP000229315">
    <property type="component" value="Unassembled WGS sequence"/>
</dbReference>
<proteinExistence type="predicted"/>
<evidence type="ECO:0000313" key="2">
    <source>
        <dbReference type="Proteomes" id="UP000229315"/>
    </source>
</evidence>
<gene>
    <name evidence="1" type="ORF">COU15_02180</name>
</gene>
<reference evidence="2" key="1">
    <citation type="submission" date="2017-09" db="EMBL/GenBank/DDBJ databases">
        <title>Depth-based differentiation of microbial function through sediment-hosted aquifers and enrichment of novel symbionts in the deep terrestrial subsurface.</title>
        <authorList>
            <person name="Probst A.J."/>
            <person name="Ladd B."/>
            <person name="Jarett J.K."/>
            <person name="Geller-Mcgrath D.E."/>
            <person name="Sieber C.M.K."/>
            <person name="Emerson J.B."/>
            <person name="Anantharaman K."/>
            <person name="Thomas B.C."/>
            <person name="Malmstrom R."/>
            <person name="Stieglmeier M."/>
            <person name="Klingl A."/>
            <person name="Woyke T."/>
            <person name="Ryan C.M."/>
            <person name="Banfield J.F."/>
        </authorList>
    </citation>
    <scope>NUCLEOTIDE SEQUENCE [LARGE SCALE GENOMIC DNA]</scope>
</reference>
<dbReference type="AlphaFoldDB" id="A0A2H0UFK1"/>
<accession>A0A2H0UFK1</accession>
<name>A0A2H0UFK1_9BACT</name>
<sequence>MSAESFKRARDRWQIEREAKIFLSKKGIAKWKERLEQEGLRKFHDAIIDTRWVRVPDIRGRFVSARLRTATEKKDPKQFLWAIKVRTSAHSEAKHIKECYELEGSGDSMKSVRKELKKHLRAVLGKETPDKLIEDRRLIKRRVSYETQDLNHSLFGVRFDIDTLETVNGKKIDPPIHILELEGLSETLILSATKHLGIDPQKLSSISGKVLLKETGYL</sequence>
<comment type="caution">
    <text evidence="1">The sequence shown here is derived from an EMBL/GenBank/DDBJ whole genome shotgun (WGS) entry which is preliminary data.</text>
</comment>
<organism evidence="1 2">
    <name type="scientific">Candidatus Kaiserbacteria bacterium CG10_big_fil_rev_8_21_14_0_10_45_20</name>
    <dbReference type="NCBI Taxonomy" id="1974607"/>
    <lineage>
        <taxon>Bacteria</taxon>
        <taxon>Candidatus Kaiseribacteriota</taxon>
    </lineage>
</organism>